<evidence type="ECO:0000313" key="4">
    <source>
        <dbReference type="Proteomes" id="UP000249754"/>
    </source>
</evidence>
<evidence type="ECO:0000256" key="1">
    <source>
        <dbReference type="ARBA" id="ARBA00035644"/>
    </source>
</evidence>
<evidence type="ECO:0000259" key="2">
    <source>
        <dbReference type="PROSITE" id="PS51384"/>
    </source>
</evidence>
<dbReference type="CDD" id="cd06193">
    <property type="entry name" value="siderophore_interacting"/>
    <property type="match status" value="1"/>
</dbReference>
<dbReference type="InterPro" id="IPR017927">
    <property type="entry name" value="FAD-bd_FR_type"/>
</dbReference>
<dbReference type="InterPro" id="IPR013113">
    <property type="entry name" value="SIP_FAD-bd"/>
</dbReference>
<dbReference type="GO" id="GO:0016491">
    <property type="term" value="F:oxidoreductase activity"/>
    <property type="evidence" value="ECO:0007669"/>
    <property type="project" value="InterPro"/>
</dbReference>
<dbReference type="InterPro" id="IPR039374">
    <property type="entry name" value="SIP_fam"/>
</dbReference>
<dbReference type="EMBL" id="QLLR01000002">
    <property type="protein sequence ID" value="RAJ35603.1"/>
    <property type="molecule type" value="Genomic_DNA"/>
</dbReference>
<comment type="similarity">
    <text evidence="1">Belongs to the SIP oxidoreductase family.</text>
</comment>
<dbReference type="Pfam" id="PF04954">
    <property type="entry name" value="SIP"/>
    <property type="match status" value="1"/>
</dbReference>
<dbReference type="Proteomes" id="UP000249754">
    <property type="component" value="Unassembled WGS sequence"/>
</dbReference>
<accession>A0A327T793</accession>
<dbReference type="RefSeq" id="WP_111632461.1">
    <property type="nucleotide sequence ID" value="NZ_QLLR01000002.1"/>
</dbReference>
<reference evidence="3 4" key="1">
    <citation type="submission" date="2018-06" db="EMBL/GenBank/DDBJ databases">
        <title>Genomic Encyclopedia of Archaeal and Bacterial Type Strains, Phase II (KMG-II): from individual species to whole genera.</title>
        <authorList>
            <person name="Goeker M."/>
        </authorList>
    </citation>
    <scope>NUCLEOTIDE SEQUENCE [LARGE SCALE GENOMIC DNA]</scope>
    <source>
        <strain evidence="3 4">DSM 14825</strain>
    </source>
</reference>
<dbReference type="PROSITE" id="PS51384">
    <property type="entry name" value="FAD_FR"/>
    <property type="match status" value="1"/>
</dbReference>
<proteinExistence type="inferred from homology"/>
<comment type="caution">
    <text evidence="3">The sequence shown here is derived from an EMBL/GenBank/DDBJ whole genome shotgun (WGS) entry which is preliminary data.</text>
</comment>
<dbReference type="Pfam" id="PF08021">
    <property type="entry name" value="FAD_binding_9"/>
    <property type="match status" value="1"/>
</dbReference>
<organism evidence="3 4">
    <name type="scientific">Pedobacter cryoconitis</name>
    <dbReference type="NCBI Taxonomy" id="188932"/>
    <lineage>
        <taxon>Bacteria</taxon>
        <taxon>Pseudomonadati</taxon>
        <taxon>Bacteroidota</taxon>
        <taxon>Sphingobacteriia</taxon>
        <taxon>Sphingobacteriales</taxon>
        <taxon>Sphingobacteriaceae</taxon>
        <taxon>Pedobacter</taxon>
    </lineage>
</organism>
<dbReference type="InterPro" id="IPR017938">
    <property type="entry name" value="Riboflavin_synthase-like_b-brl"/>
</dbReference>
<gene>
    <name evidence="3" type="ORF">LY11_00849</name>
</gene>
<feature type="domain" description="FAD-binding FR-type" evidence="2">
    <location>
        <begin position="14"/>
        <end position="120"/>
    </location>
</feature>
<dbReference type="Gene3D" id="3.40.50.80">
    <property type="entry name" value="Nucleotide-binding domain of ferredoxin-NADP reductase (FNR) module"/>
    <property type="match status" value="1"/>
</dbReference>
<dbReference type="SUPFAM" id="SSF63380">
    <property type="entry name" value="Riboflavin synthase domain-like"/>
    <property type="match status" value="1"/>
</dbReference>
<name>A0A327T793_9SPHI</name>
<protein>
    <submittedName>
        <fullName evidence="3">NADPH-dependent ferric siderophore reductase</fullName>
    </submittedName>
</protein>
<dbReference type="OrthoDB" id="9814826at2"/>
<dbReference type="AlphaFoldDB" id="A0A327T793"/>
<dbReference type="InterPro" id="IPR039261">
    <property type="entry name" value="FNR_nucleotide-bd"/>
</dbReference>
<sequence>MNSAAEEQTPQKQIIRTLTKVTAIRDITPHLRCFTFQDEIFKTAVDMEPGVNLKILIPQKDQEPVRRTYTIRNLNIETGELEIEFLLHGDNGPGSAWAMKAKIGDELGIGMKPGRGFNPADWYLLAGDETAIPAIAAILEALPESTRGFAFLEADSSADIFTIHTRSAVRIQWLTRKGIPAAESTLLFDAIKATRLPAPGFEPRLLWAAAESNIIKDIRTYAKDELQLDKTELKATVYWTAGISES</sequence>
<dbReference type="PANTHER" id="PTHR30157:SF0">
    <property type="entry name" value="NADPH-DEPENDENT FERRIC-CHELATE REDUCTASE"/>
    <property type="match status" value="1"/>
</dbReference>
<dbReference type="InterPro" id="IPR007037">
    <property type="entry name" value="SIP_rossman_dom"/>
</dbReference>
<evidence type="ECO:0000313" key="3">
    <source>
        <dbReference type="EMBL" id="RAJ35603.1"/>
    </source>
</evidence>
<dbReference type="PANTHER" id="PTHR30157">
    <property type="entry name" value="FERRIC REDUCTASE, NADPH-DEPENDENT"/>
    <property type="match status" value="1"/>
</dbReference>
<dbReference type="Gene3D" id="2.40.30.10">
    <property type="entry name" value="Translation factors"/>
    <property type="match status" value="1"/>
</dbReference>